<evidence type="ECO:0000256" key="3">
    <source>
        <dbReference type="ARBA" id="ARBA00022448"/>
    </source>
</evidence>
<dbReference type="GO" id="GO:0005524">
    <property type="term" value="F:ATP binding"/>
    <property type="evidence" value="ECO:0007669"/>
    <property type="project" value="UniProtKB-KW"/>
</dbReference>
<feature type="compositionally biased region" description="Polar residues" evidence="9">
    <location>
        <begin position="701"/>
        <end position="713"/>
    </location>
</feature>
<dbReference type="GO" id="GO:0016887">
    <property type="term" value="F:ATP hydrolysis activity"/>
    <property type="evidence" value="ECO:0007669"/>
    <property type="project" value="InterPro"/>
</dbReference>
<name>A0A9P5HBX2_9HYPO</name>
<feature type="transmembrane region" description="Helical" evidence="10">
    <location>
        <begin position="564"/>
        <end position="583"/>
    </location>
</feature>
<dbReference type="InterPro" id="IPR043926">
    <property type="entry name" value="ABCG_dom"/>
</dbReference>
<dbReference type="PANTHER" id="PTHR19241">
    <property type="entry name" value="ATP-BINDING CASSETTE TRANSPORTER"/>
    <property type="match status" value="1"/>
</dbReference>
<evidence type="ECO:0000256" key="8">
    <source>
        <dbReference type="ARBA" id="ARBA00023136"/>
    </source>
</evidence>
<dbReference type="GO" id="GO:0016020">
    <property type="term" value="C:membrane"/>
    <property type="evidence" value="ECO:0007669"/>
    <property type="project" value="UniProtKB-SubCell"/>
</dbReference>
<evidence type="ECO:0000256" key="10">
    <source>
        <dbReference type="SAM" id="Phobius"/>
    </source>
</evidence>
<dbReference type="Pfam" id="PF00005">
    <property type="entry name" value="ABC_tran"/>
    <property type="match status" value="2"/>
</dbReference>
<organism evidence="12 13">
    <name type="scientific">Cylindrodendrum hubeiense</name>
    <dbReference type="NCBI Taxonomy" id="595255"/>
    <lineage>
        <taxon>Eukaryota</taxon>
        <taxon>Fungi</taxon>
        <taxon>Dikarya</taxon>
        <taxon>Ascomycota</taxon>
        <taxon>Pezizomycotina</taxon>
        <taxon>Sordariomycetes</taxon>
        <taxon>Hypocreomycetidae</taxon>
        <taxon>Hypocreales</taxon>
        <taxon>Nectriaceae</taxon>
        <taxon>Cylindrodendrum</taxon>
    </lineage>
</organism>
<keyword evidence="6" id="KW-0067">ATP-binding</keyword>
<feature type="transmembrane region" description="Helical" evidence="10">
    <location>
        <begin position="455"/>
        <end position="478"/>
    </location>
</feature>
<keyword evidence="13" id="KW-1185">Reference proteome</keyword>
<evidence type="ECO:0000256" key="2">
    <source>
        <dbReference type="ARBA" id="ARBA00006012"/>
    </source>
</evidence>
<dbReference type="SUPFAM" id="SSF52540">
    <property type="entry name" value="P-loop containing nucleoside triphosphate hydrolases"/>
    <property type="match status" value="2"/>
</dbReference>
<dbReference type="Pfam" id="PF19055">
    <property type="entry name" value="ABC2_membrane_7"/>
    <property type="match status" value="1"/>
</dbReference>
<feature type="transmembrane region" description="Helical" evidence="10">
    <location>
        <begin position="1308"/>
        <end position="1326"/>
    </location>
</feature>
<feature type="transmembrane region" description="Helical" evidence="10">
    <location>
        <begin position="1065"/>
        <end position="1083"/>
    </location>
</feature>
<feature type="region of interest" description="Disordered" evidence="9">
    <location>
        <begin position="1"/>
        <end position="37"/>
    </location>
</feature>
<comment type="caution">
    <text evidence="12">The sequence shown here is derived from an EMBL/GenBank/DDBJ whole genome shotgun (WGS) entry which is preliminary data.</text>
</comment>
<evidence type="ECO:0000256" key="1">
    <source>
        <dbReference type="ARBA" id="ARBA00004141"/>
    </source>
</evidence>
<dbReference type="OrthoDB" id="245989at2759"/>
<sequence>MARSEASQHGTSLSSHDRSNGSDTISENGEEPVTSLARSFSMSRTYSAFPPDINPFLSTDPKLDPNSPEFDTKRWAGALLHAFSRDPTKYPRHTAGVSYRNLGVYGFGTSTDYQKDVLNVLWEAPLRLADWAIRKKSKIQILNGFDGLSKSGEMVLVLGRPGSGVSTLLKTISGHTHGLHLDKSSEFNYQGIPWNVMHDHFRGEIIYQAETDIHFPHLTVGDTLLFAALARTPQNRLDGVSRKAYAQTLRDVVMAIFGISNTMNTKVGDDFVRGVSGGERKRVSIAEATLNQSTIQCWDNSTRGLDSATSLEFVKTLRMSTRMGGTSAIVALYQASQSAYDEFDKVAVLYEGRQMYFGPRESAKEYFMNMGYHCPDRQTTADFLTSLTNPSERIVRLGFEDKVPRTPDEFADEWRMSQTRANLLREIAAFEEQYPLHGAELQKFREARNAQQAPFIIIFFAILFNGLSSALEILSLYAQRPIVEKHTHYALYRPFSEAISSTICDLPLKVISTLAFNVPLYFMSHLRRDTSAFFIFLLFGFSTTLTMSMILRTIGQSTKTVHQALAPAAMLILALIIYTGYILPTRNMKGWLRWLNYINPIAYGYEALVANEFRNRTFPCQTMIPMGGPYDDVDPSQRTCATAGAAPGENFIVGDTFIEAAYGYKYAHLWRPSKGEVLVFRQGYRRRQAKPGDEESAVAGVSQTSIPPDTPSASLPGENRRILERVDGWVKPGTLTALMGATGAGKTTLLDVLADRVTMGVVTGDILLNGHPRSNSFQRKTGYVQQQDIHLGTSTVREALRFSAELRQPASTSKQEKYDYVEEVIRLLEMEVYADAVIGVPGEGLNVEQRKRLTIGVELAGKPDLLLFLDEPTSGLDSQTAWSVAALIRKLSDHGQAILCTIHQPSAMLFQQFDRLLLLAKGGRTVYFGDIGENSKVMTNYFEKFGAVPCSPKDNPAEWMLRVIGAAPGAHTDRDWAATWRESPDYMAVQTELEKLAGLRTTTPSPENDSGTNTTYAAPVSLQFWVCSKRVFEQYWRTPTYIYANLFIGLSFQDSPLSIQGLQNQMYSIFMLVVIFAFLMYQTMPNFIAQRTLYEGRERSSKTYSWYVFVVSNLVVEMPWNSVAALVIYLPFYFLVGMYKNGEVTDTEHERGGLMFLLLWAFMIYEGTFADMAVAGVATAEIGATLSLLLFMMTLIFSGVIVAYSSLPGFWKFMYRVSPMTYIIGAMLSDGVAKQEVQCSDIEFLTLQPANNLTCGEYLEPFMQAAGGALQDPSNTTQCMFCAIAQTDVYLQTVGIEYDDRWRNFGLIWVYIIFNCFLAVGVYWLARVPKKNTWAKVKAVFSRG</sequence>
<dbReference type="Pfam" id="PF06422">
    <property type="entry name" value="PDR_CDR"/>
    <property type="match status" value="1"/>
</dbReference>
<feature type="domain" description="ABC transporter" evidence="11">
    <location>
        <begin position="701"/>
        <end position="947"/>
    </location>
</feature>
<feature type="region of interest" description="Disordered" evidence="9">
    <location>
        <begin position="689"/>
        <end position="717"/>
    </location>
</feature>
<evidence type="ECO:0000313" key="13">
    <source>
        <dbReference type="Proteomes" id="UP000722485"/>
    </source>
</evidence>
<dbReference type="Pfam" id="PF14510">
    <property type="entry name" value="ABC_trans_N"/>
    <property type="match status" value="1"/>
</dbReference>
<feature type="transmembrane region" description="Helical" evidence="10">
    <location>
        <begin position="1104"/>
        <end position="1134"/>
    </location>
</feature>
<proteinExistence type="inferred from homology"/>
<dbReference type="InterPro" id="IPR034001">
    <property type="entry name" value="ABCG_PDR_1"/>
</dbReference>
<dbReference type="InterPro" id="IPR010929">
    <property type="entry name" value="PDR_CDR_ABC"/>
</dbReference>
<evidence type="ECO:0000256" key="5">
    <source>
        <dbReference type="ARBA" id="ARBA00022741"/>
    </source>
</evidence>
<evidence type="ECO:0000259" key="11">
    <source>
        <dbReference type="PROSITE" id="PS50893"/>
    </source>
</evidence>
<dbReference type="Gene3D" id="3.40.50.300">
    <property type="entry name" value="P-loop containing nucleotide triphosphate hydrolases"/>
    <property type="match status" value="2"/>
</dbReference>
<dbReference type="InterPro" id="IPR029481">
    <property type="entry name" value="ABC_trans_N"/>
</dbReference>
<keyword evidence="8 10" id="KW-0472">Membrane</keyword>
<comment type="subcellular location">
    <subcellularLocation>
        <location evidence="1">Membrane</location>
        <topology evidence="1">Multi-pass membrane protein</topology>
    </subcellularLocation>
</comment>
<dbReference type="EMBL" id="JAANBB010000107">
    <property type="protein sequence ID" value="KAF7550062.1"/>
    <property type="molecule type" value="Genomic_DNA"/>
</dbReference>
<dbReference type="InterPro" id="IPR034003">
    <property type="entry name" value="ABCG_PDR_2"/>
</dbReference>
<evidence type="ECO:0000313" key="12">
    <source>
        <dbReference type="EMBL" id="KAF7550062.1"/>
    </source>
</evidence>
<evidence type="ECO:0000256" key="7">
    <source>
        <dbReference type="ARBA" id="ARBA00022989"/>
    </source>
</evidence>
<dbReference type="FunFam" id="3.40.50.300:FF:000054">
    <property type="entry name" value="ABC multidrug transporter atrF"/>
    <property type="match status" value="1"/>
</dbReference>
<keyword evidence="5" id="KW-0547">Nucleotide-binding</keyword>
<feature type="domain" description="ABC transporter" evidence="11">
    <location>
        <begin position="126"/>
        <end position="376"/>
    </location>
</feature>
<dbReference type="PROSITE" id="PS00211">
    <property type="entry name" value="ABC_TRANSPORTER_1"/>
    <property type="match status" value="1"/>
</dbReference>
<feature type="compositionally biased region" description="Polar residues" evidence="9">
    <location>
        <begin position="1"/>
        <end position="14"/>
    </location>
</feature>
<dbReference type="CDD" id="cd03232">
    <property type="entry name" value="ABCG_PDR_domain2"/>
    <property type="match status" value="1"/>
</dbReference>
<dbReference type="InterPro" id="IPR027417">
    <property type="entry name" value="P-loop_NTPase"/>
</dbReference>
<feature type="transmembrane region" description="Helical" evidence="10">
    <location>
        <begin position="1186"/>
        <end position="1207"/>
    </location>
</feature>
<protein>
    <recommendedName>
        <fullName evidence="11">ABC transporter domain-containing protein</fullName>
    </recommendedName>
</protein>
<feature type="transmembrane region" description="Helical" evidence="10">
    <location>
        <begin position="1154"/>
        <end position="1174"/>
    </location>
</feature>
<dbReference type="Pfam" id="PF01061">
    <property type="entry name" value="ABC2_membrane"/>
    <property type="match status" value="2"/>
</dbReference>
<dbReference type="InterPro" id="IPR003593">
    <property type="entry name" value="AAA+_ATPase"/>
</dbReference>
<keyword evidence="7 10" id="KW-1133">Transmembrane helix</keyword>
<dbReference type="InterPro" id="IPR013525">
    <property type="entry name" value="ABC2_TM"/>
</dbReference>
<accession>A0A9P5HBX2</accession>
<reference evidence="12" key="1">
    <citation type="submission" date="2020-03" db="EMBL/GenBank/DDBJ databases">
        <title>Draft Genome Sequence of Cylindrodendrum hubeiense.</title>
        <authorList>
            <person name="Buettner E."/>
            <person name="Kellner H."/>
        </authorList>
    </citation>
    <scope>NUCLEOTIDE SEQUENCE</scope>
    <source>
        <strain evidence="12">IHI 201604</strain>
    </source>
</reference>
<evidence type="ECO:0000256" key="9">
    <source>
        <dbReference type="SAM" id="MobiDB-lite"/>
    </source>
</evidence>
<evidence type="ECO:0000256" key="4">
    <source>
        <dbReference type="ARBA" id="ARBA00022692"/>
    </source>
</evidence>
<evidence type="ECO:0000256" key="6">
    <source>
        <dbReference type="ARBA" id="ARBA00022840"/>
    </source>
</evidence>
<dbReference type="InterPro" id="IPR003439">
    <property type="entry name" value="ABC_transporter-like_ATP-bd"/>
</dbReference>
<comment type="similarity">
    <text evidence="2">Belongs to the ABC transporter superfamily. ABCG family. PDR (TC 3.A.1.205) subfamily.</text>
</comment>
<dbReference type="PROSITE" id="PS50893">
    <property type="entry name" value="ABC_TRANSPORTER_2"/>
    <property type="match status" value="2"/>
</dbReference>
<keyword evidence="3" id="KW-0813">Transport</keyword>
<dbReference type="SMART" id="SM00382">
    <property type="entry name" value="AAA"/>
    <property type="match status" value="2"/>
</dbReference>
<dbReference type="GO" id="GO:0140359">
    <property type="term" value="F:ABC-type transporter activity"/>
    <property type="evidence" value="ECO:0007669"/>
    <property type="project" value="InterPro"/>
</dbReference>
<dbReference type="InterPro" id="IPR017871">
    <property type="entry name" value="ABC_transporter-like_CS"/>
</dbReference>
<feature type="transmembrane region" description="Helical" evidence="10">
    <location>
        <begin position="532"/>
        <end position="552"/>
    </location>
</feature>
<dbReference type="CDD" id="cd03233">
    <property type="entry name" value="ABCG_PDR_domain1"/>
    <property type="match status" value="1"/>
</dbReference>
<dbReference type="Proteomes" id="UP000722485">
    <property type="component" value="Unassembled WGS sequence"/>
</dbReference>
<keyword evidence="4 10" id="KW-0812">Transmembrane</keyword>
<gene>
    <name evidence="12" type="ORF">G7Z17_g5979</name>
</gene>